<sequence length="42" mass="4703">MKIHLLVLFAMLGTLSMAQSVKYDYDNSGNRILREPGIPLPV</sequence>
<reference evidence="2 3" key="1">
    <citation type="submission" date="2018-03" db="EMBL/GenBank/DDBJ databases">
        <title>Genomic Encyclopedia of Archaeal and Bacterial Type Strains, Phase II (KMG-II): from individual species to whole genera.</title>
        <authorList>
            <person name="Goeker M."/>
        </authorList>
    </citation>
    <scope>NUCLEOTIDE SEQUENCE [LARGE SCALE GENOMIC DNA]</scope>
    <source>
        <strain evidence="2 3">DSM 100346</strain>
    </source>
</reference>
<dbReference type="Proteomes" id="UP000245880">
    <property type="component" value="Unassembled WGS sequence"/>
</dbReference>
<feature type="non-terminal residue" evidence="2">
    <location>
        <position position="42"/>
    </location>
</feature>
<name>A0A316AHA0_9BACT</name>
<organism evidence="2 3">
    <name type="scientific">Dyadobacter jejuensis</name>
    <dbReference type="NCBI Taxonomy" id="1082580"/>
    <lineage>
        <taxon>Bacteria</taxon>
        <taxon>Pseudomonadati</taxon>
        <taxon>Bacteroidota</taxon>
        <taxon>Cytophagia</taxon>
        <taxon>Cytophagales</taxon>
        <taxon>Spirosomataceae</taxon>
        <taxon>Dyadobacter</taxon>
    </lineage>
</organism>
<evidence type="ECO:0000313" key="2">
    <source>
        <dbReference type="EMBL" id="PWJ49247.1"/>
    </source>
</evidence>
<keyword evidence="1" id="KW-0732">Signal</keyword>
<accession>A0A316AHA0</accession>
<keyword evidence="3" id="KW-1185">Reference proteome</keyword>
<evidence type="ECO:0008006" key="4">
    <source>
        <dbReference type="Google" id="ProtNLM"/>
    </source>
</evidence>
<protein>
    <recommendedName>
        <fullName evidence="4">YD repeat-containing protein</fullName>
    </recommendedName>
</protein>
<dbReference type="AlphaFoldDB" id="A0A316AHA0"/>
<feature type="chain" id="PRO_5016306667" description="YD repeat-containing protein" evidence="1">
    <location>
        <begin position="19"/>
        <end position="42"/>
    </location>
</feature>
<dbReference type="EMBL" id="QGDT01000048">
    <property type="protein sequence ID" value="PWJ49247.1"/>
    <property type="molecule type" value="Genomic_DNA"/>
</dbReference>
<feature type="signal peptide" evidence="1">
    <location>
        <begin position="1"/>
        <end position="18"/>
    </location>
</feature>
<evidence type="ECO:0000313" key="3">
    <source>
        <dbReference type="Proteomes" id="UP000245880"/>
    </source>
</evidence>
<gene>
    <name evidence="2" type="ORF">CLV98_1481</name>
</gene>
<proteinExistence type="predicted"/>
<evidence type="ECO:0000256" key="1">
    <source>
        <dbReference type="SAM" id="SignalP"/>
    </source>
</evidence>
<comment type="caution">
    <text evidence="2">The sequence shown here is derived from an EMBL/GenBank/DDBJ whole genome shotgun (WGS) entry which is preliminary data.</text>
</comment>